<dbReference type="UniPathway" id="UPA00068">
    <property type="reaction ID" value="UER00171"/>
</dbReference>
<feature type="binding site" evidence="19">
    <location>
        <position position="256"/>
    </location>
    <ligand>
        <name>ATP</name>
        <dbReference type="ChEBI" id="CHEBI:30616"/>
        <label>1</label>
    </ligand>
</feature>
<dbReference type="Pfam" id="PF02786">
    <property type="entry name" value="CPSase_L_D2"/>
    <property type="match status" value="2"/>
</dbReference>
<feature type="binding site" evidence="19">
    <location>
        <position position="312"/>
    </location>
    <ligand>
        <name>Mn(2+)</name>
        <dbReference type="ChEBI" id="CHEBI:29035"/>
        <label>2</label>
    </ligand>
</feature>
<dbReference type="RefSeq" id="WP_136337359.1">
    <property type="nucleotide sequence ID" value="NZ_SSMD01000001.1"/>
</dbReference>
<feature type="binding site" evidence="19">
    <location>
        <position position="808"/>
    </location>
    <ligand>
        <name>ATP</name>
        <dbReference type="ChEBI" id="CHEBI:30616"/>
        <label>2</label>
    </ligand>
</feature>
<evidence type="ECO:0000256" key="13">
    <source>
        <dbReference type="ARBA" id="ARBA00022975"/>
    </source>
</evidence>
<feature type="binding site" evidence="19">
    <location>
        <position position="312"/>
    </location>
    <ligand>
        <name>Mg(2+)</name>
        <dbReference type="ChEBI" id="CHEBI:18420"/>
        <label>2</label>
    </ligand>
</feature>
<dbReference type="GO" id="GO:0005737">
    <property type="term" value="C:cytoplasm"/>
    <property type="evidence" value="ECO:0007669"/>
    <property type="project" value="TreeGrafter"/>
</dbReference>
<evidence type="ECO:0000256" key="7">
    <source>
        <dbReference type="ARBA" id="ARBA00022605"/>
    </source>
</evidence>
<evidence type="ECO:0000256" key="11">
    <source>
        <dbReference type="ARBA" id="ARBA00022840"/>
    </source>
</evidence>
<comment type="catalytic activity">
    <reaction evidence="15 19">
        <text>hydrogencarbonate + NH4(+) + 2 ATP = carbamoyl phosphate + 2 ADP + phosphate + 2 H(+)</text>
        <dbReference type="Rhea" id="RHEA:18029"/>
        <dbReference type="ChEBI" id="CHEBI:15378"/>
        <dbReference type="ChEBI" id="CHEBI:17544"/>
        <dbReference type="ChEBI" id="CHEBI:28938"/>
        <dbReference type="ChEBI" id="CHEBI:30616"/>
        <dbReference type="ChEBI" id="CHEBI:43474"/>
        <dbReference type="ChEBI" id="CHEBI:58228"/>
        <dbReference type="ChEBI" id="CHEBI:456216"/>
        <dbReference type="EC" id="6.3.4.16"/>
    </reaction>
</comment>
<dbReference type="PANTHER" id="PTHR11405:SF53">
    <property type="entry name" value="CARBAMOYL-PHOSPHATE SYNTHASE [AMMONIA], MITOCHONDRIAL"/>
    <property type="match status" value="1"/>
</dbReference>
<keyword evidence="12" id="KW-0460">Magnesium</keyword>
<comment type="function">
    <text evidence="17 19">Large subunit of the glutamine-dependent carbamoyl phosphate synthetase (CPSase). CPSase catalyzes the formation of carbamoyl phosphate from the ammonia moiety of glutamine, carbonate, and phosphate donated by ATP, constituting the first step of 2 biosynthetic pathways, one leading to arginine and/or urea and the other to pyrimidine nucleotides. The large subunit (synthetase) binds the substrates ammonia (free or transferred from glutamine from the small subunit), hydrogencarbonate and ATP and carries out an ATP-coupled ligase reaction, activating hydrogencarbonate by forming carboxy phosphate which reacts with ammonia to form carbamoyl phosphate.</text>
</comment>
<dbReference type="Pfam" id="PF02787">
    <property type="entry name" value="CPSase_L_D3"/>
    <property type="match status" value="1"/>
</dbReference>
<keyword evidence="7 19" id="KW-0028">Amino-acid biosynthesis</keyword>
<feature type="binding site" evidence="19">
    <location>
        <position position="773"/>
    </location>
    <ligand>
        <name>ATP</name>
        <dbReference type="ChEBI" id="CHEBI:30616"/>
        <label>2</label>
    </ligand>
</feature>
<feature type="binding site" evidence="19">
    <location>
        <position position="312"/>
    </location>
    <ligand>
        <name>ATP</name>
        <dbReference type="ChEBI" id="CHEBI:30616"/>
        <label>1</label>
    </ligand>
</feature>
<dbReference type="NCBIfam" id="NF009455">
    <property type="entry name" value="PRK12815.1"/>
    <property type="match status" value="1"/>
</dbReference>
<keyword evidence="23" id="KW-1185">Reference proteome</keyword>
<dbReference type="SUPFAM" id="SSF56059">
    <property type="entry name" value="Glutathione synthetase ATP-binding domain-like"/>
    <property type="match status" value="2"/>
</dbReference>
<dbReference type="Pfam" id="PF25596">
    <property type="entry name" value="CPSase_L_D1"/>
    <property type="match status" value="2"/>
</dbReference>
<feature type="region of interest" description="Allosteric domain" evidence="19">
    <location>
        <begin position="976"/>
        <end position="1109"/>
    </location>
</feature>
<feature type="binding site" evidence="19">
    <location>
        <position position="298"/>
    </location>
    <ligand>
        <name>Mg(2+)</name>
        <dbReference type="ChEBI" id="CHEBI:18420"/>
        <label>1</label>
    </ligand>
</feature>
<comment type="caution">
    <text evidence="22">The sequence shown here is derived from an EMBL/GenBank/DDBJ whole genome shotgun (WGS) entry which is preliminary data.</text>
</comment>
<feature type="binding site" evidence="19">
    <location>
        <position position="298"/>
    </location>
    <ligand>
        <name>ATP</name>
        <dbReference type="ChEBI" id="CHEBI:30616"/>
        <label>1</label>
    </ligand>
</feature>
<dbReference type="PRINTS" id="PR00098">
    <property type="entry name" value="CPSASE"/>
</dbReference>
<dbReference type="InterPro" id="IPR011761">
    <property type="entry name" value="ATP-grasp"/>
</dbReference>
<dbReference type="GO" id="GO:0046872">
    <property type="term" value="F:metal ion binding"/>
    <property type="evidence" value="ECO:0007669"/>
    <property type="project" value="UniProtKB-KW"/>
</dbReference>
<evidence type="ECO:0000256" key="12">
    <source>
        <dbReference type="ARBA" id="ARBA00022842"/>
    </source>
</evidence>
<dbReference type="InterPro" id="IPR005479">
    <property type="entry name" value="CPAse_ATP-bd"/>
</dbReference>
<comment type="cofactor">
    <cofactor evidence="19">
        <name>Mg(2+)</name>
        <dbReference type="ChEBI" id="CHEBI:18420"/>
    </cofactor>
    <cofactor evidence="19">
        <name>Mn(2+)</name>
        <dbReference type="ChEBI" id="CHEBI:29035"/>
    </cofactor>
    <text evidence="19">Binds 4 Mg(2+) or Mn(2+) ions per subunit.</text>
</comment>
<feature type="binding site" evidence="19">
    <location>
        <position position="221"/>
    </location>
    <ligand>
        <name>ATP</name>
        <dbReference type="ChEBI" id="CHEBI:30616"/>
        <label>1</label>
    </ligand>
</feature>
<feature type="domain" description="ATP-grasp" evidence="20">
    <location>
        <begin position="133"/>
        <end position="341"/>
    </location>
</feature>
<dbReference type="FunFam" id="3.40.50.20:FF:000001">
    <property type="entry name" value="Carbamoyl-phosphate synthase large chain"/>
    <property type="match status" value="1"/>
</dbReference>
<feature type="binding site" evidence="19">
    <location>
        <position position="860"/>
    </location>
    <ligand>
        <name>Mg(2+)</name>
        <dbReference type="ChEBI" id="CHEBI:18420"/>
        <label>3</label>
    </ligand>
</feature>
<dbReference type="InterPro" id="IPR058047">
    <property type="entry name" value="CPSase_preATP-grasp"/>
</dbReference>
<feature type="binding site" evidence="19">
    <location>
        <position position="312"/>
    </location>
    <ligand>
        <name>Mn(2+)</name>
        <dbReference type="ChEBI" id="CHEBI:29035"/>
        <label>1</label>
    </ligand>
</feature>
<feature type="binding site" evidence="19">
    <location>
        <position position="223"/>
    </location>
    <ligand>
        <name>ATP</name>
        <dbReference type="ChEBI" id="CHEBI:30616"/>
        <label>1</label>
    </ligand>
</feature>
<feature type="binding site" evidence="19">
    <location>
        <position position="806"/>
    </location>
    <ligand>
        <name>ATP</name>
        <dbReference type="ChEBI" id="CHEBI:30616"/>
        <label>2</label>
    </ligand>
</feature>
<keyword evidence="8" id="KW-0479">Metal-binding</keyword>
<evidence type="ECO:0000256" key="5">
    <source>
        <dbReference type="ARBA" id="ARBA00022571"/>
    </source>
</evidence>
<evidence type="ECO:0000256" key="18">
    <source>
        <dbReference type="ARBA" id="ARBA00062056"/>
    </source>
</evidence>
<keyword evidence="5 19" id="KW-0055">Arginine biosynthesis</keyword>
<comment type="pathway">
    <text evidence="2 19">Pyrimidine metabolism; UMP biosynthesis via de novo pathway; (S)-dihydroorotate from bicarbonate: step 1/3.</text>
</comment>
<feature type="binding site" evidence="19">
    <location>
        <position position="848"/>
    </location>
    <ligand>
        <name>Mn(2+)</name>
        <dbReference type="ChEBI" id="CHEBI:29035"/>
        <label>3</label>
    </ligand>
</feature>
<organism evidence="22 23">
    <name type="scientific">Thalassobius vesicularis</name>
    <dbReference type="NCBI Taxonomy" id="1294297"/>
    <lineage>
        <taxon>Bacteria</taxon>
        <taxon>Pseudomonadati</taxon>
        <taxon>Pseudomonadota</taxon>
        <taxon>Alphaproteobacteria</taxon>
        <taxon>Rhodobacterales</taxon>
        <taxon>Roseobacteraceae</taxon>
        <taxon>Thalassovita</taxon>
    </lineage>
</organism>
<dbReference type="PROSITE" id="PS51257">
    <property type="entry name" value="PROKAR_LIPOPROTEIN"/>
    <property type="match status" value="1"/>
</dbReference>
<evidence type="ECO:0000259" key="20">
    <source>
        <dbReference type="PROSITE" id="PS50975"/>
    </source>
</evidence>
<feature type="binding site" evidence="19">
    <location>
        <position position="860"/>
    </location>
    <ligand>
        <name>ATP</name>
        <dbReference type="ChEBI" id="CHEBI:30616"/>
        <label>2</label>
    </ligand>
</feature>
<dbReference type="GO" id="GO:0005524">
    <property type="term" value="F:ATP binding"/>
    <property type="evidence" value="ECO:0007669"/>
    <property type="project" value="UniProtKB-UniRule"/>
</dbReference>
<feature type="binding site" evidence="19">
    <location>
        <position position="860"/>
    </location>
    <ligand>
        <name>Mn(2+)</name>
        <dbReference type="ChEBI" id="CHEBI:29035"/>
        <label>3</label>
    </ligand>
</feature>
<dbReference type="InterPro" id="IPR005483">
    <property type="entry name" value="CPSase_dom"/>
</dbReference>
<dbReference type="FunFam" id="3.30.470.20:FF:000007">
    <property type="entry name" value="Carbamoyl-phosphate synthase large chain"/>
    <property type="match status" value="1"/>
</dbReference>
<evidence type="ECO:0000313" key="22">
    <source>
        <dbReference type="EMBL" id="THD76415.1"/>
    </source>
</evidence>
<dbReference type="SUPFAM" id="SSF52440">
    <property type="entry name" value="PreATP-grasp domain"/>
    <property type="match status" value="2"/>
</dbReference>
<dbReference type="HAMAP" id="MF_01210_A">
    <property type="entry name" value="CPSase_L_chain_A"/>
    <property type="match status" value="1"/>
</dbReference>
<keyword evidence="9 19" id="KW-0677">Repeat</keyword>
<protein>
    <recommendedName>
        <fullName evidence="19">Carbamoyl phosphate synthase large chain</fullName>
        <ecNumber evidence="19">6.3.4.16</ecNumber>
        <ecNumber evidence="19">6.3.5.5</ecNumber>
    </recommendedName>
    <alternativeName>
        <fullName evidence="19">Carbamoyl phosphate synthetase ammonia chain</fullName>
    </alternativeName>
</protein>
<evidence type="ECO:0000256" key="15">
    <source>
        <dbReference type="ARBA" id="ARBA00047359"/>
    </source>
</evidence>
<feature type="domain" description="MGS-like" evidence="21">
    <location>
        <begin position="976"/>
        <end position="1109"/>
    </location>
</feature>
<evidence type="ECO:0000256" key="2">
    <source>
        <dbReference type="ARBA" id="ARBA00004812"/>
    </source>
</evidence>
<dbReference type="EC" id="6.3.4.16" evidence="19"/>
<evidence type="ECO:0000256" key="19">
    <source>
        <dbReference type="HAMAP-Rule" id="MF_01210"/>
    </source>
</evidence>
<feature type="binding site" evidence="19">
    <location>
        <position position="298"/>
    </location>
    <ligand>
        <name>Mn(2+)</name>
        <dbReference type="ChEBI" id="CHEBI:29035"/>
        <label>1</label>
    </ligand>
</feature>
<feature type="binding site" evidence="19">
    <location>
        <position position="860"/>
    </location>
    <ligand>
        <name>Mn(2+)</name>
        <dbReference type="ChEBI" id="CHEBI:29035"/>
        <label>4</label>
    </ligand>
</feature>
<feature type="binding site" evidence="19">
    <location>
        <position position="189"/>
    </location>
    <ligand>
        <name>ATP</name>
        <dbReference type="ChEBI" id="CHEBI:30616"/>
        <label>1</label>
    </ligand>
</feature>
<dbReference type="Gene3D" id="3.40.50.20">
    <property type="match status" value="2"/>
</dbReference>
<keyword evidence="6 19" id="KW-0436">Ligase</keyword>
<dbReference type="Gene3D" id="3.40.50.1380">
    <property type="entry name" value="Methylglyoxal synthase-like domain"/>
    <property type="match status" value="1"/>
</dbReference>
<dbReference type="NCBIfam" id="TIGR01369">
    <property type="entry name" value="CPSaseII_lrg"/>
    <property type="match status" value="1"/>
</dbReference>
<gene>
    <name evidence="19 22" type="primary">carB</name>
    <name evidence="22" type="ORF">E7681_00825</name>
</gene>
<dbReference type="UniPathway" id="UPA00070">
    <property type="reaction ID" value="UER00115"/>
</dbReference>
<proteinExistence type="inferred from homology"/>
<dbReference type="InterPro" id="IPR011607">
    <property type="entry name" value="MGS-like_dom"/>
</dbReference>
<dbReference type="InterPro" id="IPR006275">
    <property type="entry name" value="CPSase_lsu"/>
</dbReference>
<feature type="binding site" evidence="19">
    <location>
        <position position="734"/>
    </location>
    <ligand>
        <name>ATP</name>
        <dbReference type="ChEBI" id="CHEBI:30616"/>
        <label>2</label>
    </ligand>
</feature>
<dbReference type="GO" id="GO:0004088">
    <property type="term" value="F:carbamoyl-phosphate synthase (glutamine-hydrolyzing) activity"/>
    <property type="evidence" value="ECO:0007669"/>
    <property type="project" value="UniProtKB-UniRule"/>
</dbReference>
<dbReference type="InterPro" id="IPR005480">
    <property type="entry name" value="CPSase_lsu_oligo"/>
</dbReference>
<evidence type="ECO:0000256" key="4">
    <source>
        <dbReference type="ARBA" id="ARBA00009799"/>
    </source>
</evidence>
<dbReference type="SMART" id="SM01096">
    <property type="entry name" value="CPSase_L_D3"/>
    <property type="match status" value="1"/>
</dbReference>
<comment type="domain">
    <text evidence="19">The large subunit is composed of 2 ATP-grasp domains that are involved in binding the 2 ATP molecules needed for carbamoyl phosphate synthesis. The N-terminal ATP-grasp domain (referred to as the carboxyphosphate synthetic component) catalyzes the ATP-dependent phosphorylation of hydrogencarbonate to carboxyphosphate and the subsequent nucleophilic attack by ammonia to form a carbamate intermediate. The C-terminal ATP-grasp domain (referred to as the carbamoyl phosphate synthetic component) then catalyzes the phosphorylation of carbamate with the second ATP to form the end product carbamoyl phosphate. The reactive and unstable enzyme intermediates are sequentially channeled from one active site to the next through the interior of the protein over a distance of at least 96 A.</text>
</comment>
<dbReference type="GO" id="GO:0004087">
    <property type="term" value="F:carbamoyl-phosphate synthase (ammonia) activity"/>
    <property type="evidence" value="ECO:0007669"/>
    <property type="project" value="UniProtKB-EC"/>
</dbReference>
<feature type="binding site" evidence="19">
    <location>
        <position position="314"/>
    </location>
    <ligand>
        <name>Mg(2+)</name>
        <dbReference type="ChEBI" id="CHEBI:18420"/>
        <label>2</label>
    </ligand>
</feature>
<dbReference type="InterPro" id="IPR033937">
    <property type="entry name" value="MGS_CPS_CarB"/>
</dbReference>
<evidence type="ECO:0000256" key="14">
    <source>
        <dbReference type="ARBA" id="ARBA00023211"/>
    </source>
</evidence>
<keyword evidence="14" id="KW-0464">Manganese</keyword>
<dbReference type="GO" id="GO:0044205">
    <property type="term" value="P:'de novo' UMP biosynthetic process"/>
    <property type="evidence" value="ECO:0007669"/>
    <property type="project" value="UniProtKB-UniRule"/>
</dbReference>
<dbReference type="AlphaFoldDB" id="A0A4V3UZD8"/>
<dbReference type="PROSITE" id="PS00866">
    <property type="entry name" value="CPSASE_1"/>
    <property type="match status" value="1"/>
</dbReference>
<dbReference type="FunFam" id="3.40.50.20:FF:000003">
    <property type="entry name" value="Carbamoyl-phosphate synthase large chain"/>
    <property type="match status" value="1"/>
</dbReference>
<feature type="binding site" evidence="19">
    <location>
        <position position="775"/>
    </location>
    <ligand>
        <name>ATP</name>
        <dbReference type="ChEBI" id="CHEBI:30616"/>
        <label>2</label>
    </ligand>
</feature>
<dbReference type="InterPro" id="IPR036897">
    <property type="entry name" value="CarbamoylP_synth_lsu_oligo_sf"/>
</dbReference>
<sequence>MPKRTDISSIMIIGAGPIVIGQACEFDYSGAQACKALREEGYRVILVNSNPATIMTDPGLADATYIEPITPETVAKIIEKERPDALLPTMGGQTGLNTSLALADMGVLEKFGVELIGANREAIEMAEDRKLFREAMDRIGLENPKATIVSSPKKPDGKYDIKAGVAKALEALEEIGLPAIIRPAFTLGGTGGGVAYNRDDYEYYCRSGLEASPVSQILVDESLLGWKEYEMEVVRDKADNAIIVCSIENVDPMGVHTGDSITVAPALTLTDKEYQIMRNGSIAVLREIGVETGGSNVQWAINPADGRMVVIEMNPRVSRSSALASKATGFPIAKIAAKLAVGYTLDELDNDITKVTPASFEPTIDYVVTKIPKFAFEKFPGSEPYLTTAMKSVGEAMAIGRTIHESLQKALASMESGLTGFDEVEIPGAPDKAAVIKAISKTTPDRMRTIAQAMRHGLSDEEIHATTMFDPWFLARIREIVETENKIRKDGLPVTEDGLRKLKMMGFTDARLGKLTGRTEANVRRARQNLGVNAVFKRIDTCAAEFEAQTPYMYSTYEAPMMGEVECEARPSDKKKVVILGGGPNRIGQGIEFDYCCCHACFALTDAGYETIMVNCNPETVSTDYDTSDRLYFEPLTFEHVMEILRTEQQNGTLHGVIVQFGGQTPLKLANALFEEGIPILGTTPDAIDLAEDRERFQQLVIRLGLKQPHNGIASTDAQALAIAEEIGFPLVIRPSYVLGGRAMEIVRDMAQLERYIKEAVVVSGDSPVLLDNYLSGAIECDVDALCDGKEVHVAGIMQHIEEAGVHSGDSACSLPPYSLPQDIIDEIHRQTEALALALGVVGLMNVQFAVKDGEIYLIEVNPRASRTVPFVAKATDSAIASIAARLMAGEPLSNFPFRGEYPKDAKPGTLPMADPMTLADPNMPWFSVKEAVLPFARFPGVDTILGPEMRSTGEVMGWDVSFAMAFLKAQLGAGTHLPTEGKVFVSIKDDDKTPAMAQAARTLVELGFGLVATRGTGTWLQENGIACDHVNKVYEGRPNIVDLLKDGQIKLVLNTTEGAQSVSDSREIRSVALYDKIPYFTTAAGAQAAAQAMQARAQGDFGVMALQG</sequence>
<dbReference type="InterPro" id="IPR016185">
    <property type="entry name" value="PreATP-grasp_dom_sf"/>
</dbReference>
<keyword evidence="11 19" id="KW-0067">ATP-binding</keyword>
<comment type="subunit">
    <text evidence="18 19">Composed of two chains; the small (or glutamine) chain promotes the hydrolysis of glutamine to ammonia, which is used by the large (or ammonia) chain to synthesize carbamoyl phosphate. Tetramer of heterodimers (alpha,beta)4.</text>
</comment>
<evidence type="ECO:0000313" key="23">
    <source>
        <dbReference type="Proteomes" id="UP000306113"/>
    </source>
</evidence>
<name>A0A4V3UZD8_9RHOB</name>
<dbReference type="PROSITE" id="PS51855">
    <property type="entry name" value="MGS"/>
    <property type="match status" value="1"/>
</dbReference>
<feature type="domain" description="ATP-grasp" evidence="20">
    <location>
        <begin position="698"/>
        <end position="889"/>
    </location>
</feature>
<dbReference type="Gene3D" id="3.30.470.20">
    <property type="entry name" value="ATP-grasp fold, B domain"/>
    <property type="match status" value="2"/>
</dbReference>
<dbReference type="Pfam" id="PF02142">
    <property type="entry name" value="MGS"/>
    <property type="match status" value="1"/>
</dbReference>
<evidence type="ECO:0000256" key="10">
    <source>
        <dbReference type="ARBA" id="ARBA00022741"/>
    </source>
</evidence>
<reference evidence="22 23" key="1">
    <citation type="submission" date="2019-04" db="EMBL/GenBank/DDBJ databases">
        <title>Draft genome sequence of Youngimonas vesicularis.</title>
        <authorList>
            <person name="Hameed A."/>
        </authorList>
    </citation>
    <scope>NUCLEOTIDE SEQUENCE [LARGE SCALE GENOMIC DNA]</scope>
    <source>
        <strain evidence="22 23">CC-AMW-E</strain>
    </source>
</reference>
<dbReference type="InterPro" id="IPR036914">
    <property type="entry name" value="MGS-like_dom_sf"/>
</dbReference>
<feature type="binding site" evidence="19">
    <location>
        <position position="129"/>
    </location>
    <ligand>
        <name>ATP</name>
        <dbReference type="ChEBI" id="CHEBI:30616"/>
        <label>1</label>
    </ligand>
</feature>
<evidence type="ECO:0000256" key="6">
    <source>
        <dbReference type="ARBA" id="ARBA00022598"/>
    </source>
</evidence>
<feature type="binding site" evidence="19">
    <location>
        <position position="182"/>
    </location>
    <ligand>
        <name>ATP</name>
        <dbReference type="ChEBI" id="CHEBI:30616"/>
        <label>1</label>
    </ligand>
</feature>
<dbReference type="SUPFAM" id="SSF52335">
    <property type="entry name" value="Methylglyoxal synthase-like"/>
    <property type="match status" value="1"/>
</dbReference>
<feature type="binding site" evidence="19">
    <location>
        <position position="848"/>
    </location>
    <ligand>
        <name>Mg(2+)</name>
        <dbReference type="ChEBI" id="CHEBI:18420"/>
        <label>3</label>
    </ligand>
</feature>
<comment type="caution">
    <text evidence="19">Lacks conserved residue(s) required for the propagation of feature annotation.</text>
</comment>
<feature type="binding site" evidence="19">
    <location>
        <position position="862"/>
    </location>
    <ligand>
        <name>Mn(2+)</name>
        <dbReference type="ChEBI" id="CHEBI:29035"/>
        <label>4</label>
    </ligand>
</feature>
<feature type="binding site" evidence="19">
    <location>
        <position position="848"/>
    </location>
    <ligand>
        <name>ATP</name>
        <dbReference type="ChEBI" id="CHEBI:30616"/>
        <label>2</label>
    </ligand>
</feature>
<feature type="binding site" evidence="19">
    <location>
        <position position="314"/>
    </location>
    <ligand>
        <name>Mn(2+)</name>
        <dbReference type="ChEBI" id="CHEBI:29035"/>
        <label>2</label>
    </ligand>
</feature>
<accession>A0A4V3UZD8</accession>
<feature type="binding site" evidence="19">
    <location>
        <position position="807"/>
    </location>
    <ligand>
        <name>ATP</name>
        <dbReference type="ChEBI" id="CHEBI:30616"/>
        <label>2</label>
    </ligand>
</feature>
<dbReference type="PANTHER" id="PTHR11405">
    <property type="entry name" value="CARBAMOYLTRANSFERASE FAMILY MEMBER"/>
    <property type="match status" value="1"/>
</dbReference>
<feature type="binding site" evidence="19">
    <location>
        <position position="255"/>
    </location>
    <ligand>
        <name>ATP</name>
        <dbReference type="ChEBI" id="CHEBI:30616"/>
        <label>1</label>
    </ligand>
</feature>
<feature type="binding site" evidence="19">
    <location>
        <position position="805"/>
    </location>
    <ligand>
        <name>ATP</name>
        <dbReference type="ChEBI" id="CHEBI:30616"/>
        <label>2</label>
    </ligand>
</feature>
<comment type="pathway">
    <text evidence="3 19">Amino-acid biosynthesis; L-arginine biosynthesis; carbamoyl phosphate from bicarbonate: step 1/1.</text>
</comment>
<dbReference type="PROSITE" id="PS50975">
    <property type="entry name" value="ATP_GRASP"/>
    <property type="match status" value="2"/>
</dbReference>
<dbReference type="Proteomes" id="UP000306113">
    <property type="component" value="Unassembled WGS sequence"/>
</dbReference>
<feature type="binding site" evidence="19">
    <location>
        <position position="862"/>
    </location>
    <ligand>
        <name>Mg(2+)</name>
        <dbReference type="ChEBI" id="CHEBI:18420"/>
        <label>4</label>
    </ligand>
</feature>
<evidence type="ECO:0000256" key="1">
    <source>
        <dbReference type="ARBA" id="ARBA00001936"/>
    </source>
</evidence>
<evidence type="ECO:0000256" key="8">
    <source>
        <dbReference type="ARBA" id="ARBA00022723"/>
    </source>
</evidence>
<dbReference type="FunFam" id="3.30.470.20:FF:000013">
    <property type="entry name" value="Carbamoyl-phosphate synthase large chain"/>
    <property type="match status" value="1"/>
</dbReference>
<comment type="cofactor">
    <cofactor evidence="1">
        <name>Mn(2+)</name>
        <dbReference type="ChEBI" id="CHEBI:29035"/>
    </cofactor>
</comment>
<comment type="similarity">
    <text evidence="4 19">Belongs to the CarB family.</text>
</comment>
<keyword evidence="13 19" id="KW-0665">Pyrimidine biosynthesis</keyword>
<dbReference type="GO" id="GO:0006526">
    <property type="term" value="P:L-arginine biosynthetic process"/>
    <property type="evidence" value="ECO:0007669"/>
    <property type="project" value="UniProtKB-UniRule"/>
</dbReference>
<dbReference type="NCBIfam" id="NF003671">
    <property type="entry name" value="PRK05294.1"/>
    <property type="match status" value="1"/>
</dbReference>
<keyword evidence="10 19" id="KW-0547">Nucleotide-binding</keyword>
<dbReference type="SUPFAM" id="SSF48108">
    <property type="entry name" value="Carbamoyl phosphate synthetase, large subunit connection domain"/>
    <property type="match status" value="1"/>
</dbReference>
<dbReference type="EC" id="6.3.5.5" evidence="19"/>
<dbReference type="PROSITE" id="PS00867">
    <property type="entry name" value="CPSASE_2"/>
    <property type="match status" value="2"/>
</dbReference>
<evidence type="ECO:0000256" key="3">
    <source>
        <dbReference type="ARBA" id="ARBA00005077"/>
    </source>
</evidence>
<dbReference type="FunFam" id="1.10.1030.10:FF:000002">
    <property type="entry name" value="Carbamoyl-phosphate synthase large chain"/>
    <property type="match status" value="1"/>
</dbReference>
<dbReference type="GO" id="GO:0006541">
    <property type="term" value="P:glutamine metabolic process"/>
    <property type="evidence" value="ECO:0007669"/>
    <property type="project" value="TreeGrafter"/>
</dbReference>
<feature type="binding site" evidence="19">
    <location>
        <position position="188"/>
    </location>
    <ligand>
        <name>ATP</name>
        <dbReference type="ChEBI" id="CHEBI:30616"/>
        <label>1</label>
    </ligand>
</feature>
<feature type="region of interest" description="Carboxyphosphate synthetic domain" evidence="19">
    <location>
        <begin position="1"/>
        <end position="415"/>
    </location>
</feature>
<dbReference type="EMBL" id="SSMD01000001">
    <property type="protein sequence ID" value="THD76415.1"/>
    <property type="molecule type" value="Genomic_DNA"/>
</dbReference>
<dbReference type="OrthoDB" id="9804197at2"/>
<dbReference type="HAMAP" id="MF_01210_B">
    <property type="entry name" value="CPSase_L_chain_B"/>
    <property type="match status" value="1"/>
</dbReference>
<dbReference type="Gene3D" id="1.10.1030.10">
    <property type="entry name" value="Carbamoyl-phosphate synthetase, large subunit oligomerisation domain"/>
    <property type="match status" value="1"/>
</dbReference>
<evidence type="ECO:0000256" key="17">
    <source>
        <dbReference type="ARBA" id="ARBA00057223"/>
    </source>
</evidence>
<evidence type="ECO:0000256" key="9">
    <source>
        <dbReference type="ARBA" id="ARBA00022737"/>
    </source>
</evidence>
<dbReference type="CDD" id="cd01424">
    <property type="entry name" value="MGS_CPS_II"/>
    <property type="match status" value="1"/>
</dbReference>
<feature type="binding site" evidence="19">
    <location>
        <position position="780"/>
    </location>
    <ligand>
        <name>ATP</name>
        <dbReference type="ChEBI" id="CHEBI:30616"/>
        <label>2</label>
    </ligand>
</feature>
<comment type="catalytic activity">
    <reaction evidence="16 19">
        <text>hydrogencarbonate + L-glutamine + 2 ATP + H2O = carbamoyl phosphate + L-glutamate + 2 ADP + phosphate + 2 H(+)</text>
        <dbReference type="Rhea" id="RHEA:18633"/>
        <dbReference type="ChEBI" id="CHEBI:15377"/>
        <dbReference type="ChEBI" id="CHEBI:15378"/>
        <dbReference type="ChEBI" id="CHEBI:17544"/>
        <dbReference type="ChEBI" id="CHEBI:29985"/>
        <dbReference type="ChEBI" id="CHEBI:30616"/>
        <dbReference type="ChEBI" id="CHEBI:43474"/>
        <dbReference type="ChEBI" id="CHEBI:58228"/>
        <dbReference type="ChEBI" id="CHEBI:58359"/>
        <dbReference type="ChEBI" id="CHEBI:456216"/>
        <dbReference type="EC" id="6.3.5.5"/>
    </reaction>
</comment>
<feature type="binding site" evidence="19">
    <location>
        <position position="228"/>
    </location>
    <ligand>
        <name>ATP</name>
        <dbReference type="ChEBI" id="CHEBI:30616"/>
        <label>1</label>
    </ligand>
</feature>
<feature type="binding site" evidence="19">
    <location>
        <position position="860"/>
    </location>
    <ligand>
        <name>Mg(2+)</name>
        <dbReference type="ChEBI" id="CHEBI:18420"/>
        <label>4</label>
    </ligand>
</feature>
<evidence type="ECO:0000256" key="16">
    <source>
        <dbReference type="ARBA" id="ARBA00048816"/>
    </source>
</evidence>
<feature type="binding site" evidence="19">
    <location>
        <position position="254"/>
    </location>
    <ligand>
        <name>ATP</name>
        <dbReference type="ChEBI" id="CHEBI:30616"/>
        <label>1</label>
    </ligand>
</feature>
<feature type="binding site" evidence="19">
    <location>
        <position position="312"/>
    </location>
    <ligand>
        <name>Mg(2+)</name>
        <dbReference type="ChEBI" id="CHEBI:18420"/>
        <label>1</label>
    </ligand>
</feature>
<dbReference type="SMART" id="SM00851">
    <property type="entry name" value="MGS"/>
    <property type="match status" value="1"/>
</dbReference>
<evidence type="ECO:0000259" key="21">
    <source>
        <dbReference type="PROSITE" id="PS51855"/>
    </source>
</evidence>